<accession>A0AAV7U097</accession>
<dbReference type="EMBL" id="JANPWB010000006">
    <property type="protein sequence ID" value="KAJ1181926.1"/>
    <property type="molecule type" value="Genomic_DNA"/>
</dbReference>
<protein>
    <submittedName>
        <fullName evidence="1">Uncharacterized protein</fullName>
    </submittedName>
</protein>
<keyword evidence="2" id="KW-1185">Reference proteome</keyword>
<dbReference type="Proteomes" id="UP001066276">
    <property type="component" value="Chromosome 3_2"/>
</dbReference>
<reference evidence="1" key="1">
    <citation type="journal article" date="2022" name="bioRxiv">
        <title>Sequencing and chromosome-scale assembly of the giantPleurodeles waltlgenome.</title>
        <authorList>
            <person name="Brown T."/>
            <person name="Elewa A."/>
            <person name="Iarovenko S."/>
            <person name="Subramanian E."/>
            <person name="Araus A.J."/>
            <person name="Petzold A."/>
            <person name="Susuki M."/>
            <person name="Suzuki K.-i.T."/>
            <person name="Hayashi T."/>
            <person name="Toyoda A."/>
            <person name="Oliveira C."/>
            <person name="Osipova E."/>
            <person name="Leigh N.D."/>
            <person name="Simon A."/>
            <person name="Yun M.H."/>
        </authorList>
    </citation>
    <scope>NUCLEOTIDE SEQUENCE</scope>
    <source>
        <strain evidence="1">20211129_DDA</strain>
        <tissue evidence="1">Liver</tissue>
    </source>
</reference>
<sequence length="142" mass="15047">MPPVRVQQPVNNKQGSDCPSVAQAAASRAKQCTEPFAVHLAVHHPSNSRAAYCPENTATAPKLPAIMPRSMRGRAARAAVAAVNNWGRLENWSESAGSTGRDLGSSSNAHLGLGLMQIDVGQPLKLPQALLQMVESNLKAFI</sequence>
<evidence type="ECO:0000313" key="1">
    <source>
        <dbReference type="EMBL" id="KAJ1181926.1"/>
    </source>
</evidence>
<proteinExistence type="predicted"/>
<gene>
    <name evidence="1" type="ORF">NDU88_007125</name>
</gene>
<dbReference type="AlphaFoldDB" id="A0AAV7U097"/>
<comment type="caution">
    <text evidence="1">The sequence shown here is derived from an EMBL/GenBank/DDBJ whole genome shotgun (WGS) entry which is preliminary data.</text>
</comment>
<evidence type="ECO:0000313" key="2">
    <source>
        <dbReference type="Proteomes" id="UP001066276"/>
    </source>
</evidence>
<organism evidence="1 2">
    <name type="scientific">Pleurodeles waltl</name>
    <name type="common">Iberian ribbed newt</name>
    <dbReference type="NCBI Taxonomy" id="8319"/>
    <lineage>
        <taxon>Eukaryota</taxon>
        <taxon>Metazoa</taxon>
        <taxon>Chordata</taxon>
        <taxon>Craniata</taxon>
        <taxon>Vertebrata</taxon>
        <taxon>Euteleostomi</taxon>
        <taxon>Amphibia</taxon>
        <taxon>Batrachia</taxon>
        <taxon>Caudata</taxon>
        <taxon>Salamandroidea</taxon>
        <taxon>Salamandridae</taxon>
        <taxon>Pleurodelinae</taxon>
        <taxon>Pleurodeles</taxon>
    </lineage>
</organism>
<name>A0AAV7U097_PLEWA</name>